<dbReference type="Proteomes" id="UP001607302">
    <property type="component" value="Unassembled WGS sequence"/>
</dbReference>
<accession>A0ABD2C7M7</accession>
<protein>
    <submittedName>
        <fullName evidence="2">Uncharacterized protein</fullName>
    </submittedName>
</protein>
<feature type="region of interest" description="Disordered" evidence="1">
    <location>
        <begin position="86"/>
        <end position="110"/>
    </location>
</feature>
<evidence type="ECO:0000313" key="3">
    <source>
        <dbReference type="Proteomes" id="UP001607302"/>
    </source>
</evidence>
<name>A0ABD2C7M7_VESSQ</name>
<keyword evidence="3" id="KW-1185">Reference proteome</keyword>
<reference evidence="2 3" key="1">
    <citation type="journal article" date="2024" name="Ann. Entomol. Soc. Am.">
        <title>Genomic analyses of the southern and eastern yellowjacket wasps (Hymenoptera: Vespidae) reveal evolutionary signatures of social life.</title>
        <authorList>
            <person name="Catto M.A."/>
            <person name="Caine P.B."/>
            <person name="Orr S.E."/>
            <person name="Hunt B.G."/>
            <person name="Goodisman M.A.D."/>
        </authorList>
    </citation>
    <scope>NUCLEOTIDE SEQUENCE [LARGE SCALE GENOMIC DNA]</scope>
    <source>
        <strain evidence="2">233</strain>
        <tissue evidence="2">Head and thorax</tissue>
    </source>
</reference>
<dbReference type="AlphaFoldDB" id="A0ABD2C7M7"/>
<gene>
    <name evidence="2" type="ORF">V1478_001192</name>
</gene>
<evidence type="ECO:0000313" key="2">
    <source>
        <dbReference type="EMBL" id="KAL2741051.1"/>
    </source>
</evidence>
<feature type="non-terminal residue" evidence="2">
    <location>
        <position position="110"/>
    </location>
</feature>
<sequence>MFTLSLGVKFPFGPPTSSSVALGVVDKEGGRFSRAFVSTPFVAVAPRVVVERSSQTSAVERGEGILAVVAIALLAALVEGFSPNPGGIPSAPRRIPSVEFRNSLPKSGRR</sequence>
<proteinExistence type="predicted"/>
<organism evidence="2 3">
    <name type="scientific">Vespula squamosa</name>
    <name type="common">Southern yellow jacket</name>
    <name type="synonym">Wasp</name>
    <dbReference type="NCBI Taxonomy" id="30214"/>
    <lineage>
        <taxon>Eukaryota</taxon>
        <taxon>Metazoa</taxon>
        <taxon>Ecdysozoa</taxon>
        <taxon>Arthropoda</taxon>
        <taxon>Hexapoda</taxon>
        <taxon>Insecta</taxon>
        <taxon>Pterygota</taxon>
        <taxon>Neoptera</taxon>
        <taxon>Endopterygota</taxon>
        <taxon>Hymenoptera</taxon>
        <taxon>Apocrita</taxon>
        <taxon>Aculeata</taxon>
        <taxon>Vespoidea</taxon>
        <taxon>Vespidae</taxon>
        <taxon>Vespinae</taxon>
        <taxon>Vespula</taxon>
    </lineage>
</organism>
<comment type="caution">
    <text evidence="2">The sequence shown here is derived from an EMBL/GenBank/DDBJ whole genome shotgun (WGS) entry which is preliminary data.</text>
</comment>
<dbReference type="EMBL" id="JAUDFV010000020">
    <property type="protein sequence ID" value="KAL2741051.1"/>
    <property type="molecule type" value="Genomic_DNA"/>
</dbReference>
<evidence type="ECO:0000256" key="1">
    <source>
        <dbReference type="SAM" id="MobiDB-lite"/>
    </source>
</evidence>